<evidence type="ECO:0000313" key="2">
    <source>
        <dbReference type="Proteomes" id="UP000007952"/>
    </source>
</evidence>
<dbReference type="BioCyc" id="MHAE859194:G1GR7-1257-MONOMER"/>
<sequence length="212" mass="23567">MSLTKSLAALGTGGTMATGAYLTSDYWIPSKEKAPMSIRDSLKGTLISSISDSEVAKKQWEAEFDSASDAIKTLLNKNDLTTETGGKALESWCSLQMPLNSHENQEVLAHVEKYCLIRSVSSQLSRKNKNLLKVDVVTGWSETYQKRKQEQTAANRVSVGLSDSWQEDKEAEDLVVIKKWCSDNSEKEFRVSNQGTSDLYDNVLKWCTKEGA</sequence>
<accession>F6FFT4</accession>
<gene>
    <name evidence="1" type="ordered locus">MHF_1266</name>
</gene>
<name>F6FFT4_MYCHI</name>
<reference evidence="1 2" key="1">
    <citation type="journal article" date="2011" name="J. Bacteriol.">
        <title>Complete genome sequences of two hemotropic Mycoplasmas, Mycoplasma haemofelis strain Ohio2 and Mycoplasma suis strain Illinois.</title>
        <authorList>
            <person name="Messick J.B."/>
            <person name="Santos A.P."/>
            <person name="Guimaraes A.M."/>
        </authorList>
    </citation>
    <scope>NUCLEOTIDE SEQUENCE [LARGE SCALE GENOMIC DNA]</scope>
    <source>
        <strain evidence="1 2">Ohio2</strain>
    </source>
</reference>
<dbReference type="KEGG" id="mhf:MHF_1266"/>
<protein>
    <submittedName>
        <fullName evidence="1">Uncharacterized protein</fullName>
    </submittedName>
</protein>
<dbReference type="STRING" id="859194.MHF_1266"/>
<reference key="2">
    <citation type="submission" date="2011-05" db="EMBL/GenBank/DDBJ databases">
        <title>The Genome of Mycoplasma haemofelis Strain Ohio2, a pathogenic hemoplasma of the cat.</title>
        <authorList>
            <person name="Santos A.P."/>
            <person name="Guimaraes A.M.S."/>
            <person name="SanMiguel P.J."/>
            <person name="Martin S.W."/>
            <person name="Messick J.B."/>
        </authorList>
    </citation>
    <scope>NUCLEOTIDE SEQUENCE</scope>
    <source>
        <strain>Ohio2</strain>
    </source>
</reference>
<dbReference type="AlphaFoldDB" id="F6FFT4"/>
<dbReference type="EMBL" id="CP002808">
    <property type="protein sequence ID" value="AEG73502.1"/>
    <property type="molecule type" value="Genomic_DNA"/>
</dbReference>
<organism evidence="1 2">
    <name type="scientific">Mycoplasma haemofelis (strain Ohio2)</name>
    <dbReference type="NCBI Taxonomy" id="859194"/>
    <lineage>
        <taxon>Bacteria</taxon>
        <taxon>Bacillati</taxon>
        <taxon>Mycoplasmatota</taxon>
        <taxon>Mollicutes</taxon>
        <taxon>Mycoplasmataceae</taxon>
        <taxon>Mycoplasma</taxon>
    </lineage>
</organism>
<dbReference type="Proteomes" id="UP000007952">
    <property type="component" value="Chromosome"/>
</dbReference>
<proteinExistence type="predicted"/>
<evidence type="ECO:0000313" key="1">
    <source>
        <dbReference type="EMBL" id="AEG73502.1"/>
    </source>
</evidence>
<dbReference type="HOGENOM" id="CLU_113690_0_0_14"/>